<evidence type="ECO:0000256" key="1">
    <source>
        <dbReference type="ARBA" id="ARBA00023015"/>
    </source>
</evidence>
<dbReference type="Gene3D" id="1.10.10.10">
    <property type="entry name" value="Winged helix-like DNA-binding domain superfamily/Winged helix DNA-binding domain"/>
    <property type="match status" value="1"/>
</dbReference>
<keyword evidence="3" id="KW-0804">Transcription</keyword>
<dbReference type="GO" id="GO:0003700">
    <property type="term" value="F:DNA-binding transcription factor activity"/>
    <property type="evidence" value="ECO:0007669"/>
    <property type="project" value="TreeGrafter"/>
</dbReference>
<gene>
    <name evidence="6" type="ORF">J5474_06750</name>
</gene>
<dbReference type="PANTHER" id="PTHR24567:SF74">
    <property type="entry name" value="HTH-TYPE TRANSCRIPTIONAL REGULATOR ARCR"/>
    <property type="match status" value="1"/>
</dbReference>
<dbReference type="InterPro" id="IPR018490">
    <property type="entry name" value="cNMP-bd_dom_sf"/>
</dbReference>
<keyword evidence="2" id="KW-0238">DNA-binding</keyword>
<keyword evidence="1" id="KW-0805">Transcription regulation</keyword>
<organism evidence="6 7">
    <name type="scientific">Sagittula salina</name>
    <dbReference type="NCBI Taxonomy" id="2820268"/>
    <lineage>
        <taxon>Bacteria</taxon>
        <taxon>Pseudomonadati</taxon>
        <taxon>Pseudomonadota</taxon>
        <taxon>Alphaproteobacteria</taxon>
        <taxon>Rhodobacterales</taxon>
        <taxon>Roseobacteraceae</taxon>
        <taxon>Sagittula</taxon>
    </lineage>
</organism>
<sequence length="258" mass="28670">MLGDQALAAFSVRTTRTHFHGGETIITQGDEVGRIGVVVSGLLKIVVFTEDGAEHVLQTVGPGQLVGNTDGQRHGHAVEAATDGMVCWMPREAWNSFLKARPEHYQAFLSVTLQQYQEAQQGVIRMRGRNTLQRVAFWLLDQKPARGTGNVPLIRIALSRRDLASLLDMTAETLCRALHQLIERSAIRLPASDLVEIVDMERLRQLGKYPRDRIAGAENPRATPFPHPFVQVASSDRFEATMPPERLKRLSEFGAASR</sequence>
<comment type="caution">
    <text evidence="6">The sequence shown here is derived from an EMBL/GenBank/DDBJ whole genome shotgun (WGS) entry which is preliminary data.</text>
</comment>
<dbReference type="SUPFAM" id="SSF46785">
    <property type="entry name" value="Winged helix' DNA-binding domain"/>
    <property type="match status" value="1"/>
</dbReference>
<keyword evidence="7" id="KW-1185">Reference proteome</keyword>
<dbReference type="InterPro" id="IPR000595">
    <property type="entry name" value="cNMP-bd_dom"/>
</dbReference>
<dbReference type="InterPro" id="IPR036388">
    <property type="entry name" value="WH-like_DNA-bd_sf"/>
</dbReference>
<dbReference type="Pfam" id="PF13545">
    <property type="entry name" value="HTH_Crp_2"/>
    <property type="match status" value="1"/>
</dbReference>
<dbReference type="Gene3D" id="2.60.120.10">
    <property type="entry name" value="Jelly Rolls"/>
    <property type="match status" value="1"/>
</dbReference>
<feature type="domain" description="HTH crp-type" evidence="5">
    <location>
        <begin position="129"/>
        <end position="201"/>
    </location>
</feature>
<evidence type="ECO:0000256" key="2">
    <source>
        <dbReference type="ARBA" id="ARBA00023125"/>
    </source>
</evidence>
<evidence type="ECO:0000259" key="4">
    <source>
        <dbReference type="PROSITE" id="PS50042"/>
    </source>
</evidence>
<feature type="domain" description="Cyclic nucleotide-binding" evidence="4">
    <location>
        <begin position="18"/>
        <end position="67"/>
    </location>
</feature>
<protein>
    <submittedName>
        <fullName evidence="6">Crp/Fnr family transcriptional regulator</fullName>
    </submittedName>
</protein>
<evidence type="ECO:0000256" key="3">
    <source>
        <dbReference type="ARBA" id="ARBA00023163"/>
    </source>
</evidence>
<dbReference type="PROSITE" id="PS51063">
    <property type="entry name" value="HTH_CRP_2"/>
    <property type="match status" value="1"/>
</dbReference>
<dbReference type="SMART" id="SM00419">
    <property type="entry name" value="HTH_CRP"/>
    <property type="match status" value="1"/>
</dbReference>
<dbReference type="Proteomes" id="UP000675940">
    <property type="component" value="Unassembled WGS sequence"/>
</dbReference>
<dbReference type="AlphaFoldDB" id="A0A940MLZ3"/>
<name>A0A940MLZ3_9RHOB</name>
<dbReference type="PANTHER" id="PTHR24567">
    <property type="entry name" value="CRP FAMILY TRANSCRIPTIONAL REGULATORY PROTEIN"/>
    <property type="match status" value="1"/>
</dbReference>
<dbReference type="CDD" id="cd00038">
    <property type="entry name" value="CAP_ED"/>
    <property type="match status" value="1"/>
</dbReference>
<reference evidence="6" key="1">
    <citation type="submission" date="2021-03" db="EMBL/GenBank/DDBJ databases">
        <title>Sagittula salina sp. nov. strain M10.9X isolated from the marine waste.</title>
        <authorList>
            <person name="Satari L."/>
            <person name="Molina-Menor E."/>
            <person name="Vidal-Verdu A."/>
            <person name="Pascual J."/>
            <person name="Pereto J."/>
            <person name="Porcar M."/>
        </authorList>
    </citation>
    <scope>NUCLEOTIDE SEQUENCE</scope>
    <source>
        <strain evidence="6">M10.9X</strain>
    </source>
</reference>
<dbReference type="InterPro" id="IPR012318">
    <property type="entry name" value="HTH_CRP"/>
</dbReference>
<dbReference type="InterPro" id="IPR050397">
    <property type="entry name" value="Env_Response_Regulators"/>
</dbReference>
<dbReference type="SUPFAM" id="SSF51206">
    <property type="entry name" value="cAMP-binding domain-like"/>
    <property type="match status" value="1"/>
</dbReference>
<dbReference type="GO" id="GO:0005829">
    <property type="term" value="C:cytosol"/>
    <property type="evidence" value="ECO:0007669"/>
    <property type="project" value="TreeGrafter"/>
</dbReference>
<dbReference type="RefSeq" id="WP_209360054.1">
    <property type="nucleotide sequence ID" value="NZ_JAGISH010000003.1"/>
</dbReference>
<dbReference type="EMBL" id="JAGISH010000003">
    <property type="protein sequence ID" value="MBP0482190.1"/>
    <property type="molecule type" value="Genomic_DNA"/>
</dbReference>
<evidence type="ECO:0000313" key="6">
    <source>
        <dbReference type="EMBL" id="MBP0482190.1"/>
    </source>
</evidence>
<dbReference type="InterPro" id="IPR036390">
    <property type="entry name" value="WH_DNA-bd_sf"/>
</dbReference>
<evidence type="ECO:0000259" key="5">
    <source>
        <dbReference type="PROSITE" id="PS51063"/>
    </source>
</evidence>
<dbReference type="Pfam" id="PF00027">
    <property type="entry name" value="cNMP_binding"/>
    <property type="match status" value="1"/>
</dbReference>
<evidence type="ECO:0000313" key="7">
    <source>
        <dbReference type="Proteomes" id="UP000675940"/>
    </source>
</evidence>
<dbReference type="InterPro" id="IPR014710">
    <property type="entry name" value="RmlC-like_jellyroll"/>
</dbReference>
<dbReference type="PROSITE" id="PS50042">
    <property type="entry name" value="CNMP_BINDING_3"/>
    <property type="match status" value="1"/>
</dbReference>
<dbReference type="GO" id="GO:0003677">
    <property type="term" value="F:DNA binding"/>
    <property type="evidence" value="ECO:0007669"/>
    <property type="project" value="UniProtKB-KW"/>
</dbReference>
<proteinExistence type="predicted"/>
<accession>A0A940MLZ3</accession>